<comment type="caution">
    <text evidence="7">The sequence shown here is derived from an EMBL/GenBank/DDBJ whole genome shotgun (WGS) entry which is preliminary data.</text>
</comment>
<dbReference type="SUPFAM" id="SSF53448">
    <property type="entry name" value="Nucleotide-diphospho-sugar transferases"/>
    <property type="match status" value="1"/>
</dbReference>
<comment type="pathway">
    <text evidence="1">Cell wall biogenesis; cell wall polysaccharide biosynthesis.</text>
</comment>
<evidence type="ECO:0000256" key="2">
    <source>
        <dbReference type="ARBA" id="ARBA00006739"/>
    </source>
</evidence>
<name>A0A3P1WRV8_9ACTN</name>
<dbReference type="AlphaFoldDB" id="A0A3P1WRV8"/>
<dbReference type="InterPro" id="IPR001173">
    <property type="entry name" value="Glyco_trans_2-like"/>
</dbReference>
<feature type="domain" description="Glycosyltransferase 2-like" evidence="6">
    <location>
        <begin position="6"/>
        <end position="179"/>
    </location>
</feature>
<comment type="similarity">
    <text evidence="2">Belongs to the glycosyltransferase 2 family.</text>
</comment>
<dbReference type="PANTHER" id="PTHR43179:SF12">
    <property type="entry name" value="GALACTOFURANOSYLTRANSFERASE GLFT2"/>
    <property type="match status" value="1"/>
</dbReference>
<dbReference type="PANTHER" id="PTHR43179">
    <property type="entry name" value="RHAMNOSYLTRANSFERASE WBBL"/>
    <property type="match status" value="1"/>
</dbReference>
<evidence type="ECO:0000256" key="1">
    <source>
        <dbReference type="ARBA" id="ARBA00004776"/>
    </source>
</evidence>
<reference evidence="7 8" key="1">
    <citation type="submission" date="2018-11" db="EMBL/GenBank/DDBJ databases">
        <title>Genomes From Bacteria Associated with the Canine Oral Cavity: a Test Case for Automated Genome-Based Taxonomic Assignment.</title>
        <authorList>
            <person name="Coil D.A."/>
            <person name="Jospin G."/>
            <person name="Darling A.E."/>
            <person name="Wallis C."/>
            <person name="Davis I.J."/>
            <person name="Harris S."/>
            <person name="Eisen J.A."/>
            <person name="Holcombe L.J."/>
            <person name="O'Flynn C."/>
        </authorList>
    </citation>
    <scope>NUCLEOTIDE SEQUENCE [LARGE SCALE GENOMIC DNA]</scope>
    <source>
        <strain evidence="7 8">OH2822_COT-296</strain>
    </source>
</reference>
<dbReference type="EMBL" id="RQYT01000025">
    <property type="protein sequence ID" value="RRD48981.1"/>
    <property type="molecule type" value="Genomic_DNA"/>
</dbReference>
<accession>A0A3P1WRV8</accession>
<dbReference type="OrthoDB" id="153025at2"/>
<keyword evidence="5" id="KW-1133">Transmembrane helix</keyword>
<evidence type="ECO:0000256" key="5">
    <source>
        <dbReference type="SAM" id="Phobius"/>
    </source>
</evidence>
<evidence type="ECO:0000259" key="6">
    <source>
        <dbReference type="Pfam" id="PF00535"/>
    </source>
</evidence>
<dbReference type="Proteomes" id="UP000280935">
    <property type="component" value="Unassembled WGS sequence"/>
</dbReference>
<gene>
    <name evidence="7" type="ORF">EII35_10280</name>
</gene>
<evidence type="ECO:0000256" key="3">
    <source>
        <dbReference type="ARBA" id="ARBA00022676"/>
    </source>
</evidence>
<keyword evidence="5" id="KW-0812">Transmembrane</keyword>
<evidence type="ECO:0000313" key="7">
    <source>
        <dbReference type="EMBL" id="RRD48981.1"/>
    </source>
</evidence>
<evidence type="ECO:0000256" key="4">
    <source>
        <dbReference type="ARBA" id="ARBA00022679"/>
    </source>
</evidence>
<dbReference type="RefSeq" id="WP_125228378.1">
    <property type="nucleotide sequence ID" value="NZ_RQYT01000025.1"/>
</dbReference>
<sequence length="333" mass="35975">MNHSVTIVVCAYTLERWADITDGVSAAAAQLRASGRDGKVLLVVDHNDELFARASELEDPLVQVVANARRRGLSGARNTVIETLDTDLVVFLDDDATPEPGWLETLLAPFDDDSVMVTGGAASPRWPAGGERPVSLPAARGQRGELDWVVGCSYRGMPTTLAPIRNVMGCSMAFRSEVFAVAGLFGEDLGRVGKVPYGCEETELCIRAVAARPGGRILFEPRSVVRHSVSPDRLRWNYLWRRSYAEGISKAAVTERTSRERALSSELSYTTRILPKGVLRELASIPRTGFRGLGGAFAIVSALLATCLGYAVGLIAIRRNRDAYVAVVPEGTS</sequence>
<organism evidence="7 8">
    <name type="scientific">Arachnia propionica</name>
    <dbReference type="NCBI Taxonomy" id="1750"/>
    <lineage>
        <taxon>Bacteria</taxon>
        <taxon>Bacillati</taxon>
        <taxon>Actinomycetota</taxon>
        <taxon>Actinomycetes</taxon>
        <taxon>Propionibacteriales</taxon>
        <taxon>Propionibacteriaceae</taxon>
        <taxon>Arachnia</taxon>
    </lineage>
</organism>
<proteinExistence type="inferred from homology"/>
<protein>
    <submittedName>
        <fullName evidence="7">Glycosyltransferase</fullName>
    </submittedName>
</protein>
<dbReference type="InterPro" id="IPR029044">
    <property type="entry name" value="Nucleotide-diphossugar_trans"/>
</dbReference>
<dbReference type="Gene3D" id="3.90.550.10">
    <property type="entry name" value="Spore Coat Polysaccharide Biosynthesis Protein SpsA, Chain A"/>
    <property type="match status" value="1"/>
</dbReference>
<keyword evidence="5" id="KW-0472">Membrane</keyword>
<dbReference type="Pfam" id="PF00535">
    <property type="entry name" value="Glycos_transf_2"/>
    <property type="match status" value="1"/>
</dbReference>
<feature type="transmembrane region" description="Helical" evidence="5">
    <location>
        <begin position="293"/>
        <end position="317"/>
    </location>
</feature>
<dbReference type="GO" id="GO:0016757">
    <property type="term" value="F:glycosyltransferase activity"/>
    <property type="evidence" value="ECO:0007669"/>
    <property type="project" value="UniProtKB-KW"/>
</dbReference>
<evidence type="ECO:0000313" key="8">
    <source>
        <dbReference type="Proteomes" id="UP000280935"/>
    </source>
</evidence>
<keyword evidence="3" id="KW-0328">Glycosyltransferase</keyword>
<keyword evidence="4 7" id="KW-0808">Transferase</keyword>